<dbReference type="GO" id="GO:1904669">
    <property type="term" value="P:ATP export"/>
    <property type="evidence" value="ECO:0007669"/>
    <property type="project" value="EnsemblFungi"/>
</dbReference>
<dbReference type="VEuPathDB" id="FungiDB:GW608_C04477"/>
<feature type="region of interest" description="Disordered" evidence="4">
    <location>
        <begin position="50"/>
        <end position="74"/>
    </location>
</feature>
<proteinExistence type="inferred from homology"/>
<dbReference type="Gene3D" id="1.10.10.10">
    <property type="entry name" value="Winged helix-like DNA-binding domain superfamily/Winged helix DNA-binding domain"/>
    <property type="match status" value="1"/>
</dbReference>
<comment type="similarity">
    <text evidence="1">Belongs to the VPS25 family.</text>
</comment>
<dbReference type="SUPFAM" id="SSF46785">
    <property type="entry name" value="Winged helix' DNA-binding domain"/>
    <property type="match status" value="2"/>
</dbReference>
<dbReference type="PANTHER" id="PTHR13149">
    <property type="entry name" value="VACUOLAR PROTEIN SORTING-ASSOCIATED PROTEIN VPS25"/>
    <property type="match status" value="1"/>
</dbReference>
<dbReference type="InterPro" id="IPR014041">
    <property type="entry name" value="ESCRT-II_cplx_Vps25-sub_N"/>
</dbReference>
<dbReference type="GO" id="GO:0005198">
    <property type="term" value="F:structural molecule activity"/>
    <property type="evidence" value="ECO:0007669"/>
    <property type="project" value="EnsemblFungi"/>
</dbReference>
<comment type="caution">
    <text evidence="5">The sequence shown here is derived from an EMBL/GenBank/DDBJ whole genome shotgun (WGS) entry which is preliminary data.</text>
</comment>
<reference evidence="5 6" key="1">
    <citation type="submission" date="2015-10" db="EMBL/GenBank/DDBJ databases">
        <title>Draft genomes sequences of Candida glabrata isolates 1A, 1B, 2A, 2B, 3A and 3B.</title>
        <authorList>
            <person name="Haavelsrud O.E."/>
            <person name="Gaustad P."/>
        </authorList>
    </citation>
    <scope>NUCLEOTIDE SEQUENCE [LARGE SCALE GENOMIC DNA]</scope>
    <source>
        <strain evidence="5">910700640</strain>
    </source>
</reference>
<dbReference type="GO" id="GO:0000814">
    <property type="term" value="C:ESCRT II complex"/>
    <property type="evidence" value="ECO:0007669"/>
    <property type="project" value="EnsemblFungi"/>
</dbReference>
<dbReference type="InterPro" id="IPR036390">
    <property type="entry name" value="WH_DNA-bd_sf"/>
</dbReference>
<dbReference type="AlphaFoldDB" id="A0A0W0E2M2"/>
<dbReference type="VEuPathDB" id="FungiDB:GVI51_C04455"/>
<evidence type="ECO:0000256" key="2">
    <source>
        <dbReference type="ARBA" id="ARBA00022448"/>
    </source>
</evidence>
<evidence type="ECO:0000313" key="5">
    <source>
        <dbReference type="EMBL" id="KTA99518.1"/>
    </source>
</evidence>
<gene>
    <name evidence="5" type="ORF">AO440_000468</name>
</gene>
<dbReference type="VEuPathDB" id="FungiDB:B1J91_C04719g"/>
<dbReference type="GO" id="GO:0000122">
    <property type="term" value="P:negative regulation of transcription by RNA polymerase II"/>
    <property type="evidence" value="ECO:0007669"/>
    <property type="project" value="EnsemblFungi"/>
</dbReference>
<accession>A0A0W0E2M2</accession>
<dbReference type="GO" id="GO:0042803">
    <property type="term" value="F:protein homodimerization activity"/>
    <property type="evidence" value="ECO:0007669"/>
    <property type="project" value="TreeGrafter"/>
</dbReference>
<protein>
    <submittedName>
        <fullName evidence="5">Vacuolar protein-sorting-associated protein 25</fullName>
    </submittedName>
</protein>
<dbReference type="Pfam" id="PF05871">
    <property type="entry name" value="ESCRT-II"/>
    <property type="match status" value="1"/>
</dbReference>
<dbReference type="InterPro" id="IPR008570">
    <property type="entry name" value="ESCRT-II_cplx_Vps25-sub"/>
</dbReference>
<evidence type="ECO:0000313" key="6">
    <source>
        <dbReference type="Proteomes" id="UP000054886"/>
    </source>
</evidence>
<name>A0A0W0E2M2_CANGB</name>
<dbReference type="Proteomes" id="UP000054886">
    <property type="component" value="Unassembled WGS sequence"/>
</dbReference>
<dbReference type="PANTHER" id="PTHR13149:SF0">
    <property type="entry name" value="VACUOLAR PROTEIN-SORTING-ASSOCIATED PROTEIN 25"/>
    <property type="match status" value="1"/>
</dbReference>
<dbReference type="InterPro" id="IPR036388">
    <property type="entry name" value="WH-like_DNA-bd_sf"/>
</dbReference>
<dbReference type="GO" id="GO:0006623">
    <property type="term" value="P:protein targeting to vacuole"/>
    <property type="evidence" value="ECO:0007669"/>
    <property type="project" value="EnsemblFungi"/>
</dbReference>
<dbReference type="VEuPathDB" id="FungiDB:CAGL0C04719g"/>
<dbReference type="OMA" id="TRCLIMW"/>
<dbReference type="PhylomeDB" id="A0A0W0E2M2"/>
<evidence type="ECO:0000256" key="4">
    <source>
        <dbReference type="SAM" id="MobiDB-lite"/>
    </source>
</evidence>
<dbReference type="VEuPathDB" id="FungiDB:GWK60_C04213"/>
<evidence type="ECO:0000256" key="1">
    <source>
        <dbReference type="ARBA" id="ARBA00009674"/>
    </source>
</evidence>
<sequence length="194" mass="21996">MPSIYAFPPLYTRQPNSLVRKQQIDTWIDILTEWCKSHRVFELGKDGVPVRESDASDADDGADGGTTTGNEAGRSLFKNEEINRAVPPLFIDEIWSVMATRGVALVTEGRASYYVLWRTLDSWASLILQWFETVGKLNQVVTLYELTESDETADWEFHSMPLPLLHRCLKPLCNRNRATLMKDEHGTPVALKVV</sequence>
<keyword evidence="2" id="KW-0813">Transport</keyword>
<dbReference type="EMBL" id="LLZZ01000144">
    <property type="protein sequence ID" value="KTA99518.1"/>
    <property type="molecule type" value="Genomic_DNA"/>
</dbReference>
<dbReference type="Gene3D" id="1.10.10.570">
    <property type="entry name" value="Winged helix' DNA-binding domain. Chain C. Domain 1"/>
    <property type="match status" value="1"/>
</dbReference>
<organism evidence="5 6">
    <name type="scientific">Candida glabrata</name>
    <name type="common">Yeast</name>
    <name type="synonym">Torulopsis glabrata</name>
    <dbReference type="NCBI Taxonomy" id="5478"/>
    <lineage>
        <taxon>Eukaryota</taxon>
        <taxon>Fungi</taxon>
        <taxon>Dikarya</taxon>
        <taxon>Ascomycota</taxon>
        <taxon>Saccharomycotina</taxon>
        <taxon>Saccharomycetes</taxon>
        <taxon>Saccharomycetales</taxon>
        <taxon>Saccharomycetaceae</taxon>
        <taxon>Nakaseomyces</taxon>
    </lineage>
</organism>
<evidence type="ECO:0000256" key="3">
    <source>
        <dbReference type="ARBA" id="ARBA00022927"/>
    </source>
</evidence>
<keyword evidence="3" id="KW-0653">Protein transport</keyword>
<dbReference type="GO" id="GO:0043328">
    <property type="term" value="P:protein transport to vacuole involved in ubiquitin-dependent protein catabolic process via the multivesicular body sorting pathway"/>
    <property type="evidence" value="ECO:0007669"/>
    <property type="project" value="TreeGrafter"/>
</dbReference>